<dbReference type="Gene3D" id="2.60.210.10">
    <property type="entry name" value="Apoptosis, Tumor Necrosis Factor Receptor Associated Protein 2, Chain A"/>
    <property type="match status" value="2"/>
</dbReference>
<sequence length="333" mass="37935">MQKRKREATDSNVADGGDEHDGTISLFDFLPKTTNKDKLVEFYEITTATREILPAHYVFKIESFSQLSKNDITMHETNDFKVGDQKWRLILYPNGDKNKKGEDHVSLYLAVSEANPLKVGWEIIATVRFFVFDQIHDEYLFKEGKDRRFHALKSKWGIPRFMPLKTFINPSNGYLVDDTCVFGVEVFVVKSLGLGECLTLKVSPKSVSHEWKMSNFSTLVNDCYSEVFTAGNHNWKLHLHPRGDGRNRDKNLSILLCLVNSGDQKVKATFTIRLRGEAGKMYQRTGLNWFGGPNKEWGWPSFFPLKAVQDYLVGNACVVEAEVKVLGTVSKLP</sequence>
<dbReference type="CDD" id="cd00121">
    <property type="entry name" value="MATH"/>
    <property type="match status" value="2"/>
</dbReference>
<gene>
    <name evidence="3" type="primary">LOC115756271</name>
</gene>
<dbReference type="GeneID" id="115756271"/>
<name>A0ABM3HQZ0_9MYRT</name>
<dbReference type="RefSeq" id="XP_048139016.1">
    <property type="nucleotide sequence ID" value="XM_048283059.1"/>
</dbReference>
<dbReference type="Pfam" id="PF22486">
    <property type="entry name" value="MATH_2"/>
    <property type="match status" value="2"/>
</dbReference>
<organism evidence="2 3">
    <name type="scientific">Rhodamnia argentea</name>
    <dbReference type="NCBI Taxonomy" id="178133"/>
    <lineage>
        <taxon>Eukaryota</taxon>
        <taxon>Viridiplantae</taxon>
        <taxon>Streptophyta</taxon>
        <taxon>Embryophyta</taxon>
        <taxon>Tracheophyta</taxon>
        <taxon>Spermatophyta</taxon>
        <taxon>Magnoliopsida</taxon>
        <taxon>eudicotyledons</taxon>
        <taxon>Gunneridae</taxon>
        <taxon>Pentapetalae</taxon>
        <taxon>rosids</taxon>
        <taxon>malvids</taxon>
        <taxon>Myrtales</taxon>
        <taxon>Myrtaceae</taxon>
        <taxon>Myrtoideae</taxon>
        <taxon>Myrteae</taxon>
        <taxon>Australasian group</taxon>
        <taxon>Rhodamnia</taxon>
    </lineage>
</organism>
<dbReference type="SUPFAM" id="SSF49599">
    <property type="entry name" value="TRAF domain-like"/>
    <property type="match status" value="2"/>
</dbReference>
<dbReference type="PANTHER" id="PTHR46162:SF65">
    <property type="entry name" value="F9D12.8 PROTEIN-RELATED"/>
    <property type="match status" value="1"/>
</dbReference>
<evidence type="ECO:0000259" key="1">
    <source>
        <dbReference type="PROSITE" id="PS50144"/>
    </source>
</evidence>
<evidence type="ECO:0000313" key="2">
    <source>
        <dbReference type="Proteomes" id="UP000827889"/>
    </source>
</evidence>
<evidence type="ECO:0000313" key="3">
    <source>
        <dbReference type="RefSeq" id="XP_048139016.1"/>
    </source>
</evidence>
<protein>
    <submittedName>
        <fullName evidence="3">Uncharacterized protein LOC115756271</fullName>
    </submittedName>
</protein>
<feature type="domain" description="MATH" evidence="1">
    <location>
        <begin position="54"/>
        <end position="186"/>
    </location>
</feature>
<dbReference type="PANTHER" id="PTHR46162">
    <property type="entry name" value="TRAF-LIKE FAMILY PROTEIN"/>
    <property type="match status" value="1"/>
</dbReference>
<dbReference type="InterPro" id="IPR008974">
    <property type="entry name" value="TRAF-like"/>
</dbReference>
<accession>A0ABM3HQZ0</accession>
<reference evidence="3" key="1">
    <citation type="submission" date="2025-08" db="UniProtKB">
        <authorList>
            <consortium name="RefSeq"/>
        </authorList>
    </citation>
    <scope>IDENTIFICATION</scope>
    <source>
        <tissue evidence="3">Leaf</tissue>
    </source>
</reference>
<keyword evidence="2" id="KW-1185">Reference proteome</keyword>
<dbReference type="PROSITE" id="PS50144">
    <property type="entry name" value="MATH"/>
    <property type="match status" value="2"/>
</dbReference>
<dbReference type="SMART" id="SM00061">
    <property type="entry name" value="MATH"/>
    <property type="match status" value="2"/>
</dbReference>
<feature type="domain" description="MATH" evidence="1">
    <location>
        <begin position="206"/>
        <end position="323"/>
    </location>
</feature>
<dbReference type="InterPro" id="IPR002083">
    <property type="entry name" value="MATH/TRAF_dom"/>
</dbReference>
<dbReference type="Proteomes" id="UP000827889">
    <property type="component" value="Chromosome 7"/>
</dbReference>
<proteinExistence type="predicted"/>